<comment type="caution">
    <text evidence="5">Lacks conserved residue(s) required for the propagation of feature annotation.</text>
</comment>
<evidence type="ECO:0000256" key="4">
    <source>
        <dbReference type="ARBA" id="ARBA00022825"/>
    </source>
</evidence>
<dbReference type="EMBL" id="VLKI01000002">
    <property type="protein sequence ID" value="TWH89808.1"/>
    <property type="molecule type" value="Genomic_DNA"/>
</dbReference>
<dbReference type="PANTHER" id="PTHR43399:SF4">
    <property type="entry name" value="CELL WALL-ASSOCIATED PROTEASE"/>
    <property type="match status" value="1"/>
</dbReference>
<dbReference type="GO" id="GO:0004252">
    <property type="term" value="F:serine-type endopeptidase activity"/>
    <property type="evidence" value="ECO:0007669"/>
    <property type="project" value="InterPro"/>
</dbReference>
<dbReference type="AlphaFoldDB" id="A0A562K313"/>
<gene>
    <name evidence="7" type="ORF">IQ19_01056</name>
</gene>
<dbReference type="InterPro" id="IPR036852">
    <property type="entry name" value="Peptidase_S8/S53_dom_sf"/>
</dbReference>
<dbReference type="Gene3D" id="3.40.50.200">
    <property type="entry name" value="Peptidase S8/S53 domain"/>
    <property type="match status" value="1"/>
</dbReference>
<keyword evidence="2" id="KW-0645">Protease</keyword>
<reference evidence="7 8" key="1">
    <citation type="journal article" date="2015" name="Stand. Genomic Sci.">
        <title>Genomic Encyclopedia of Bacterial and Archaeal Type Strains, Phase III: the genomes of soil and plant-associated and newly described type strains.</title>
        <authorList>
            <person name="Whitman W.B."/>
            <person name="Woyke T."/>
            <person name="Klenk H.P."/>
            <person name="Zhou Y."/>
            <person name="Lilburn T.G."/>
            <person name="Beck B.J."/>
            <person name="De Vos P."/>
            <person name="Vandamme P."/>
            <person name="Eisen J.A."/>
            <person name="Garrity G."/>
            <person name="Hugenholtz P."/>
            <person name="Kyrpides N.C."/>
        </authorList>
    </citation>
    <scope>NUCLEOTIDE SEQUENCE [LARGE SCALE GENOMIC DNA]</scope>
    <source>
        <strain evidence="7 8">CGMCC 1.10115</strain>
    </source>
</reference>
<dbReference type="PANTHER" id="PTHR43399">
    <property type="entry name" value="SUBTILISIN-RELATED"/>
    <property type="match status" value="1"/>
</dbReference>
<evidence type="ECO:0000259" key="6">
    <source>
        <dbReference type="Pfam" id="PF00082"/>
    </source>
</evidence>
<comment type="caution">
    <text evidence="7">The sequence shown here is derived from an EMBL/GenBank/DDBJ whole genome shotgun (WGS) entry which is preliminary data.</text>
</comment>
<dbReference type="InterPro" id="IPR051048">
    <property type="entry name" value="Peptidase_S8/S53_subtilisin"/>
</dbReference>
<proteinExistence type="inferred from homology"/>
<dbReference type="Proteomes" id="UP000318667">
    <property type="component" value="Unassembled WGS sequence"/>
</dbReference>
<dbReference type="SUPFAM" id="SSF52743">
    <property type="entry name" value="Subtilisin-like"/>
    <property type="match status" value="1"/>
</dbReference>
<protein>
    <submittedName>
        <fullName evidence="7">Subtilase family protein</fullName>
    </submittedName>
</protein>
<dbReference type="PROSITE" id="PS51892">
    <property type="entry name" value="SUBTILASE"/>
    <property type="match status" value="1"/>
</dbReference>
<keyword evidence="8" id="KW-1185">Reference proteome</keyword>
<dbReference type="RefSeq" id="WP_242020904.1">
    <property type="nucleotide sequence ID" value="NZ_CBCSDC010000063.1"/>
</dbReference>
<organism evidence="7 8">
    <name type="scientific">Cytobacillus oceanisediminis</name>
    <dbReference type="NCBI Taxonomy" id="665099"/>
    <lineage>
        <taxon>Bacteria</taxon>
        <taxon>Bacillati</taxon>
        <taxon>Bacillota</taxon>
        <taxon>Bacilli</taxon>
        <taxon>Bacillales</taxon>
        <taxon>Bacillaceae</taxon>
        <taxon>Cytobacillus</taxon>
    </lineage>
</organism>
<evidence type="ECO:0000256" key="1">
    <source>
        <dbReference type="ARBA" id="ARBA00011073"/>
    </source>
</evidence>
<evidence type="ECO:0000313" key="8">
    <source>
        <dbReference type="Proteomes" id="UP000318667"/>
    </source>
</evidence>
<comment type="similarity">
    <text evidence="1 5">Belongs to the peptidase S8 family.</text>
</comment>
<keyword evidence="4" id="KW-0720">Serine protease</keyword>
<evidence type="ECO:0000256" key="2">
    <source>
        <dbReference type="ARBA" id="ARBA00022670"/>
    </source>
</evidence>
<keyword evidence="3" id="KW-0378">Hydrolase</keyword>
<sequence length="135" mass="14282">MIVAASGNENTHVGWPAAYDEVIAVGAVDQTLGRAGFSNFGKELDIAAPGVDTYSTYPISKYAKLSGTSMATPMVAGVVALVQAYTRKTGVKATPEVIMNMIKQRYVDLGDMGSDAMFGNGLVNIYKLIKGQSVR</sequence>
<accession>A0A562K313</accession>
<feature type="domain" description="Peptidase S8/S53" evidence="6">
    <location>
        <begin position="2"/>
        <end position="121"/>
    </location>
</feature>
<dbReference type="Pfam" id="PF00082">
    <property type="entry name" value="Peptidase_S8"/>
    <property type="match status" value="1"/>
</dbReference>
<evidence type="ECO:0000256" key="5">
    <source>
        <dbReference type="PROSITE-ProRule" id="PRU01240"/>
    </source>
</evidence>
<evidence type="ECO:0000256" key="3">
    <source>
        <dbReference type="ARBA" id="ARBA00022801"/>
    </source>
</evidence>
<dbReference type="GO" id="GO:0006508">
    <property type="term" value="P:proteolysis"/>
    <property type="evidence" value="ECO:0007669"/>
    <property type="project" value="UniProtKB-KW"/>
</dbReference>
<dbReference type="GeneID" id="65402311"/>
<name>A0A562K313_9BACI</name>
<dbReference type="InterPro" id="IPR000209">
    <property type="entry name" value="Peptidase_S8/S53_dom"/>
</dbReference>
<dbReference type="PROSITE" id="PS00138">
    <property type="entry name" value="SUBTILASE_SER"/>
    <property type="match status" value="1"/>
</dbReference>
<evidence type="ECO:0000313" key="7">
    <source>
        <dbReference type="EMBL" id="TWH89808.1"/>
    </source>
</evidence>
<dbReference type="InterPro" id="IPR023828">
    <property type="entry name" value="Peptidase_S8_Ser-AS"/>
</dbReference>